<keyword evidence="7" id="KW-1185">Reference proteome</keyword>
<organism evidence="6 7">
    <name type="scientific">Penicillium cataractarum</name>
    <dbReference type="NCBI Taxonomy" id="2100454"/>
    <lineage>
        <taxon>Eukaryota</taxon>
        <taxon>Fungi</taxon>
        <taxon>Dikarya</taxon>
        <taxon>Ascomycota</taxon>
        <taxon>Pezizomycotina</taxon>
        <taxon>Eurotiomycetes</taxon>
        <taxon>Eurotiomycetidae</taxon>
        <taxon>Eurotiales</taxon>
        <taxon>Aspergillaceae</taxon>
        <taxon>Penicillium</taxon>
    </lineage>
</organism>
<comment type="cofactor">
    <cofactor evidence="1">
        <name>FAD</name>
        <dbReference type="ChEBI" id="CHEBI:57692"/>
    </cofactor>
</comment>
<gene>
    <name evidence="6" type="ORF">N7496_000348</name>
</gene>
<name>A0A9W9VU54_9EURO</name>
<evidence type="ECO:0000313" key="7">
    <source>
        <dbReference type="Proteomes" id="UP001147782"/>
    </source>
</evidence>
<protein>
    <recommendedName>
        <fullName evidence="5">FAD-binding domain-containing protein</fullName>
    </recommendedName>
</protein>
<dbReference type="InterPro" id="IPR050641">
    <property type="entry name" value="RIFMO-like"/>
</dbReference>
<reference evidence="6" key="2">
    <citation type="journal article" date="2023" name="IMA Fungus">
        <title>Comparative genomic study of the Penicillium genus elucidates a diverse pangenome and 15 lateral gene transfer events.</title>
        <authorList>
            <person name="Petersen C."/>
            <person name="Sorensen T."/>
            <person name="Nielsen M.R."/>
            <person name="Sondergaard T.E."/>
            <person name="Sorensen J.L."/>
            <person name="Fitzpatrick D.A."/>
            <person name="Frisvad J.C."/>
            <person name="Nielsen K.L."/>
        </authorList>
    </citation>
    <scope>NUCLEOTIDE SEQUENCE</scope>
    <source>
        <strain evidence="6">IBT 29864</strain>
    </source>
</reference>
<proteinExistence type="predicted"/>
<evidence type="ECO:0000259" key="5">
    <source>
        <dbReference type="Pfam" id="PF01494"/>
    </source>
</evidence>
<dbReference type="OrthoDB" id="2690153at2759"/>
<dbReference type="Gene3D" id="3.40.30.120">
    <property type="match status" value="1"/>
</dbReference>
<dbReference type="SUPFAM" id="SSF51905">
    <property type="entry name" value="FAD/NAD(P)-binding domain"/>
    <property type="match status" value="1"/>
</dbReference>
<dbReference type="PANTHER" id="PTHR43004">
    <property type="entry name" value="TRK SYSTEM POTASSIUM UPTAKE PROTEIN"/>
    <property type="match status" value="1"/>
</dbReference>
<sequence length="487" mass="53812">MEIFRQLGLDDVMEKESTSNFDLDAGMLIVDRLIGGKVLARMQEADPAETAKITPCKRLWLTQNMFEPLLRRKAHHFGAEQRFGTRIVHYEEEKGGVIVVSQDIATGQYTKYRTQYLVACDGNRSATRRNEGIEWNGPGVFGNNLSINFKANLTPYLGERAVHGVTYVNNEDISGGFRLENGGQRGFMIVAKTAEKDDFEPDSVTEREARQAFYAASGMDESFPLEIESISYWTVAALNAERYSSEKGRVFLAGDAAHVMPPTGGMGGNTGIQDAYNLAWKLAYVINRHSSASLLESYTAERQPAAEGTLKQAFARLANRVLRDPSIVHDEELPDDTCELGYRYSRGAFVFEDTPTVSAVWQDPHVPSVKIGARLPHIVLLNKSRQDISLSTLDLVKKNFVLLVGGGLPTWQDASSAQSVQIDIYEISEASSPLCDPSCKFKEVFRLGIGEALLVRPDGLIAWRGKGTEGQSKSHILKTVLGRILGV</sequence>
<dbReference type="InterPro" id="IPR002938">
    <property type="entry name" value="FAD-bd"/>
</dbReference>
<keyword evidence="4" id="KW-0560">Oxidoreductase</keyword>
<accession>A0A9W9VU54</accession>
<dbReference type="GO" id="GO:0016709">
    <property type="term" value="F:oxidoreductase activity, acting on paired donors, with incorporation or reduction of molecular oxygen, NAD(P)H as one donor, and incorporation of one atom of oxygen"/>
    <property type="evidence" value="ECO:0007669"/>
    <property type="project" value="UniProtKB-ARBA"/>
</dbReference>
<dbReference type="PANTHER" id="PTHR43004:SF19">
    <property type="entry name" value="BINDING MONOOXYGENASE, PUTATIVE (JCVI)-RELATED"/>
    <property type="match status" value="1"/>
</dbReference>
<dbReference type="EMBL" id="JAPZBS010000001">
    <property type="protein sequence ID" value="KAJ5389280.1"/>
    <property type="molecule type" value="Genomic_DNA"/>
</dbReference>
<evidence type="ECO:0000256" key="3">
    <source>
        <dbReference type="ARBA" id="ARBA00022827"/>
    </source>
</evidence>
<keyword evidence="3" id="KW-0274">FAD</keyword>
<dbReference type="InterPro" id="IPR036188">
    <property type="entry name" value="FAD/NAD-bd_sf"/>
</dbReference>
<dbReference type="Gene3D" id="3.30.9.10">
    <property type="entry name" value="D-Amino Acid Oxidase, subunit A, domain 2"/>
    <property type="match status" value="1"/>
</dbReference>
<evidence type="ECO:0000256" key="2">
    <source>
        <dbReference type="ARBA" id="ARBA00022630"/>
    </source>
</evidence>
<evidence type="ECO:0000256" key="1">
    <source>
        <dbReference type="ARBA" id="ARBA00001974"/>
    </source>
</evidence>
<comment type="caution">
    <text evidence="6">The sequence shown here is derived from an EMBL/GenBank/DDBJ whole genome shotgun (WGS) entry which is preliminary data.</text>
</comment>
<evidence type="ECO:0000313" key="6">
    <source>
        <dbReference type="EMBL" id="KAJ5389280.1"/>
    </source>
</evidence>
<dbReference type="PRINTS" id="PR00420">
    <property type="entry name" value="RNGMNOXGNASE"/>
</dbReference>
<dbReference type="AlphaFoldDB" id="A0A9W9VU54"/>
<dbReference type="Gene3D" id="3.50.50.60">
    <property type="entry name" value="FAD/NAD(P)-binding domain"/>
    <property type="match status" value="1"/>
</dbReference>
<dbReference type="Pfam" id="PF01494">
    <property type="entry name" value="FAD_binding_3"/>
    <property type="match status" value="1"/>
</dbReference>
<feature type="domain" description="FAD-binding" evidence="5">
    <location>
        <begin position="1"/>
        <end position="312"/>
    </location>
</feature>
<dbReference type="GO" id="GO:0071949">
    <property type="term" value="F:FAD binding"/>
    <property type="evidence" value="ECO:0007669"/>
    <property type="project" value="InterPro"/>
</dbReference>
<dbReference type="GeneID" id="81432456"/>
<evidence type="ECO:0000256" key="4">
    <source>
        <dbReference type="ARBA" id="ARBA00023002"/>
    </source>
</evidence>
<dbReference type="RefSeq" id="XP_056560008.1">
    <property type="nucleotide sequence ID" value="XM_056693279.1"/>
</dbReference>
<reference evidence="6" key="1">
    <citation type="submission" date="2022-11" db="EMBL/GenBank/DDBJ databases">
        <authorList>
            <person name="Petersen C."/>
        </authorList>
    </citation>
    <scope>NUCLEOTIDE SEQUENCE</scope>
    <source>
        <strain evidence="6">IBT 29864</strain>
    </source>
</reference>
<dbReference type="Pfam" id="PF21274">
    <property type="entry name" value="Rng_hyd_C"/>
    <property type="match status" value="1"/>
</dbReference>
<keyword evidence="2" id="KW-0285">Flavoprotein</keyword>
<dbReference type="Proteomes" id="UP001147782">
    <property type="component" value="Unassembled WGS sequence"/>
</dbReference>